<name>A0A1M4XSS6_STRHI</name>
<evidence type="ECO:0000259" key="1">
    <source>
        <dbReference type="PROSITE" id="PS50056"/>
    </source>
</evidence>
<feature type="domain" description="Tyrosine specific protein phosphatases" evidence="1">
    <location>
        <begin position="54"/>
        <end position="121"/>
    </location>
</feature>
<evidence type="ECO:0000313" key="3">
    <source>
        <dbReference type="Proteomes" id="UP000184501"/>
    </source>
</evidence>
<dbReference type="SUPFAM" id="SSF52799">
    <property type="entry name" value="(Phosphotyrosine protein) phosphatases II"/>
    <property type="match status" value="1"/>
</dbReference>
<organism evidence="2 3">
    <name type="scientific">Streptoalloteichus hindustanus</name>
    <dbReference type="NCBI Taxonomy" id="2017"/>
    <lineage>
        <taxon>Bacteria</taxon>
        <taxon>Bacillati</taxon>
        <taxon>Actinomycetota</taxon>
        <taxon>Actinomycetes</taxon>
        <taxon>Pseudonocardiales</taxon>
        <taxon>Pseudonocardiaceae</taxon>
        <taxon>Streptoalloteichus</taxon>
    </lineage>
</organism>
<reference evidence="2 3" key="1">
    <citation type="submission" date="2016-11" db="EMBL/GenBank/DDBJ databases">
        <authorList>
            <person name="Jaros S."/>
            <person name="Januszkiewicz K."/>
            <person name="Wedrychowicz H."/>
        </authorList>
    </citation>
    <scope>NUCLEOTIDE SEQUENCE [LARGE SCALE GENOMIC DNA]</scope>
    <source>
        <strain evidence="2 3">DSM 44523</strain>
    </source>
</reference>
<proteinExistence type="predicted"/>
<sequence>MAGLRSAGVGVLVCALTSEELADLDLTEEPRAAREAGLRFVSVPIPDRSVPDLPAVVSTLRELARWFQDGAHVVTHCRFGIGRASLLAAAVLVLNGVEPGEAWRQVEQARGHSVPDTPEQREWPSRLLRWGQGDILAA</sequence>
<dbReference type="STRING" id="2017.SAMN05444320_102109"/>
<gene>
    <name evidence="2" type="ORF">SAMN05444320_102109</name>
</gene>
<protein>
    <submittedName>
        <fullName evidence="2">Cyclin-dependent kinase inhibitor 3 (CDKN3)</fullName>
    </submittedName>
</protein>
<keyword evidence="3" id="KW-1185">Reference proteome</keyword>
<dbReference type="InterPro" id="IPR029021">
    <property type="entry name" value="Prot-tyrosine_phosphatase-like"/>
</dbReference>
<accession>A0A1M4XSS6</accession>
<dbReference type="EMBL" id="FQVN01000002">
    <property type="protein sequence ID" value="SHE96539.1"/>
    <property type="molecule type" value="Genomic_DNA"/>
</dbReference>
<dbReference type="InterPro" id="IPR000387">
    <property type="entry name" value="Tyr_Pase_dom"/>
</dbReference>
<dbReference type="Gene3D" id="3.90.190.10">
    <property type="entry name" value="Protein tyrosine phosphatase superfamily"/>
    <property type="match status" value="1"/>
</dbReference>
<evidence type="ECO:0000313" key="2">
    <source>
        <dbReference type="EMBL" id="SHE96539.1"/>
    </source>
</evidence>
<dbReference type="Proteomes" id="UP000184501">
    <property type="component" value="Unassembled WGS sequence"/>
</dbReference>
<dbReference type="PROSITE" id="PS50056">
    <property type="entry name" value="TYR_PHOSPHATASE_2"/>
    <property type="match status" value="1"/>
</dbReference>
<dbReference type="AlphaFoldDB" id="A0A1M4XSS6"/>
<dbReference type="Pfam" id="PF22785">
    <property type="entry name" value="Tc-R-P"/>
    <property type="match status" value="1"/>
</dbReference>